<name>A0ABP7QB24_9GAMM</name>
<comment type="caution">
    <text evidence="1">The sequence shown here is derived from an EMBL/GenBank/DDBJ whole genome shotgun (WGS) entry which is preliminary data.</text>
</comment>
<dbReference type="EMBL" id="BAABBO010000024">
    <property type="protein sequence ID" value="GAA3979494.1"/>
    <property type="molecule type" value="Genomic_DNA"/>
</dbReference>
<protein>
    <recommendedName>
        <fullName evidence="3">PilJ/NarX-like methyl-accepting chemotaxis transducer</fullName>
    </recommendedName>
</protein>
<organism evidence="1 2">
    <name type="scientific">Allohahella marinimesophila</name>
    <dbReference type="NCBI Taxonomy" id="1054972"/>
    <lineage>
        <taxon>Bacteria</taxon>
        <taxon>Pseudomonadati</taxon>
        <taxon>Pseudomonadota</taxon>
        <taxon>Gammaproteobacteria</taxon>
        <taxon>Oceanospirillales</taxon>
        <taxon>Hahellaceae</taxon>
        <taxon>Allohahella</taxon>
    </lineage>
</organism>
<dbReference type="RefSeq" id="WP_344809765.1">
    <property type="nucleotide sequence ID" value="NZ_BAABBO010000024.1"/>
</dbReference>
<evidence type="ECO:0000313" key="1">
    <source>
        <dbReference type="EMBL" id="GAA3979494.1"/>
    </source>
</evidence>
<reference evidence="2" key="1">
    <citation type="journal article" date="2019" name="Int. J. Syst. Evol. Microbiol.">
        <title>The Global Catalogue of Microorganisms (GCM) 10K type strain sequencing project: providing services to taxonomists for standard genome sequencing and annotation.</title>
        <authorList>
            <consortium name="The Broad Institute Genomics Platform"/>
            <consortium name="The Broad Institute Genome Sequencing Center for Infectious Disease"/>
            <person name="Wu L."/>
            <person name="Ma J."/>
        </authorList>
    </citation>
    <scope>NUCLEOTIDE SEQUENCE [LARGE SCALE GENOMIC DNA]</scope>
    <source>
        <strain evidence="2">JCM 17555</strain>
    </source>
</reference>
<keyword evidence="2" id="KW-1185">Reference proteome</keyword>
<dbReference type="Proteomes" id="UP001501337">
    <property type="component" value="Unassembled WGS sequence"/>
</dbReference>
<evidence type="ECO:0000313" key="2">
    <source>
        <dbReference type="Proteomes" id="UP001501337"/>
    </source>
</evidence>
<gene>
    <name evidence="1" type="ORF">GCM10022278_40000</name>
</gene>
<sequence>MLVKTVPSSSITIDVSNKRPVGLLRSARLLPRALAYGLVVGLLSSLPAHALDQAQAAELLSALFKVRSNGNLVMNSYYNFSIAPGDKDERLLVSERAEALASSTGRINEMATTLEEGQLREQLLRIPEIQGQYAALLKDNIADLIERQYSDIRLVADMAQVNQNLLTAAETAKRSAMDAASYQPDVMVEQLREATLLMESMMTKYSARSASTVSQVFQGAQTDEPIDVQAVNFDKQLNAIKAALGNNAEATKALKSIESSWFFIKGSYINYNENNVSYVVNLYSNKIVEKLNGLLESLSKTS</sequence>
<accession>A0ABP7QB24</accession>
<proteinExistence type="predicted"/>
<evidence type="ECO:0008006" key="3">
    <source>
        <dbReference type="Google" id="ProtNLM"/>
    </source>
</evidence>